<dbReference type="Pfam" id="PF04721">
    <property type="entry name" value="PAW"/>
    <property type="match status" value="1"/>
</dbReference>
<evidence type="ECO:0000259" key="15">
    <source>
        <dbReference type="PROSITE" id="PS51398"/>
    </source>
</evidence>
<dbReference type="InterPro" id="IPR050883">
    <property type="entry name" value="PNGase"/>
</dbReference>
<dbReference type="Pfam" id="PF00085">
    <property type="entry name" value="Thioredoxin"/>
    <property type="match status" value="1"/>
</dbReference>
<dbReference type="InterPro" id="IPR017937">
    <property type="entry name" value="Thioredoxin_CS"/>
</dbReference>
<dbReference type="GO" id="GO:0000224">
    <property type="term" value="F:peptide-N4-(N-acetyl-beta-glucosaminyl)asparagine amidase activity"/>
    <property type="evidence" value="ECO:0007669"/>
    <property type="project" value="UniProtKB-EC"/>
</dbReference>
<dbReference type="FunFam" id="2.20.25.10:FF:000011">
    <property type="entry name" value="peptide-N(4)-(N-acetyl-beta- glucosaminyl)asparagine amidase"/>
    <property type="match status" value="1"/>
</dbReference>
<dbReference type="SMART" id="SM00460">
    <property type="entry name" value="TGc"/>
    <property type="match status" value="1"/>
</dbReference>
<reference evidence="16 17" key="1">
    <citation type="submission" date="2024-08" db="EMBL/GenBank/DDBJ databases">
        <title>Gnathostoma spinigerum genome.</title>
        <authorList>
            <person name="Gonzalez-Bertolin B."/>
            <person name="Monzon S."/>
            <person name="Zaballos A."/>
            <person name="Jimenez P."/>
            <person name="Dekumyoy P."/>
            <person name="Varona S."/>
            <person name="Cuesta I."/>
            <person name="Sumanam S."/>
            <person name="Adisakwattana P."/>
            <person name="Gasser R.B."/>
            <person name="Hernandez-Gonzalez A."/>
            <person name="Young N.D."/>
            <person name="Perteguer M.J."/>
        </authorList>
    </citation>
    <scope>NUCLEOTIDE SEQUENCE [LARGE SCALE GENOMIC DNA]</scope>
    <source>
        <strain evidence="16">AL3</strain>
        <tissue evidence="16">Liver</tissue>
    </source>
</reference>
<evidence type="ECO:0000256" key="4">
    <source>
        <dbReference type="ARBA" id="ARBA00009390"/>
    </source>
</evidence>
<dbReference type="InterPro" id="IPR006588">
    <property type="entry name" value="Peptide_N_glycanase_PAW_dom"/>
</dbReference>
<evidence type="ECO:0000256" key="1">
    <source>
        <dbReference type="ARBA" id="ARBA00001650"/>
    </source>
</evidence>
<dbReference type="Gene3D" id="3.10.620.30">
    <property type="match status" value="1"/>
</dbReference>
<feature type="compositionally biased region" description="Low complexity" evidence="13">
    <location>
        <begin position="393"/>
        <end position="405"/>
    </location>
</feature>
<sequence>MVQTISDDFSLDGVLSEAGNKLVIIDFYADWCGPCRQIAPFIEEMSRKYEQVVFLKVNVDLCQQTSNRFEVEGVPTFLCIVNSQEVDRWVGANPETLERKIVECLQRNGSADPERIATPEERAFLQKYVQYVEMMDVYEDDVARTLAISLIPIDELKRQSQLNGVVNTFELVKNLLRWFKTEFFQWTDSPNCDFCGKPTMKGAVKSDLPTSEEEECGANRVELYRCDTCKQETRFPRYNDPTKLLETRCGRCGEWANCFTLCCRALDLETRWVHDESDHVWNEVWINELDRWVHCDPCENVIDTPLLYERGWGKKLSYVIAVSLDHVRDVTWRYTFDHLAVIKRRTICRESILRNFIRKLNARLERTLSEDRKKELDRRYINELVEFLSPNVQERSGSSSESQGRITGSKEWRQERGEMGDGVTRKPVILELSEQEKASKTFRLEYYCSRDEYVRGSEILKGWKTFVNDYKHVFRKVETDWNMSYLCREEGVSHGEISWVLDLNGLSAESIRIELNGMQKFEKGIVNAIVCCGDACNLLPENGILNLENVEGGHVEIKVMFSGDEGPLAWQHAQLFRTPLASSNPSMKLLIKLR</sequence>
<dbReference type="SUPFAM" id="SSF54001">
    <property type="entry name" value="Cysteine proteinases"/>
    <property type="match status" value="1"/>
</dbReference>
<evidence type="ECO:0000259" key="14">
    <source>
        <dbReference type="PROSITE" id="PS51352"/>
    </source>
</evidence>
<evidence type="ECO:0000256" key="5">
    <source>
        <dbReference type="ARBA" id="ARBA00012158"/>
    </source>
</evidence>
<comment type="caution">
    <text evidence="16">The sequence shown here is derived from an EMBL/GenBank/DDBJ whole genome shotgun (WGS) entry which is preliminary data.</text>
</comment>
<dbReference type="InterPro" id="IPR013766">
    <property type="entry name" value="Thioredoxin_domain"/>
</dbReference>
<dbReference type="Pfam" id="PF01841">
    <property type="entry name" value="Transglut_core"/>
    <property type="match status" value="1"/>
</dbReference>
<keyword evidence="7" id="KW-0963">Cytoplasm</keyword>
<evidence type="ECO:0000256" key="8">
    <source>
        <dbReference type="ARBA" id="ARBA00022723"/>
    </source>
</evidence>
<proteinExistence type="inferred from homology"/>
<keyword evidence="9" id="KW-0378">Hydrolase</keyword>
<dbReference type="InterPro" id="IPR036249">
    <property type="entry name" value="Thioredoxin-like_sf"/>
</dbReference>
<evidence type="ECO:0000256" key="9">
    <source>
        <dbReference type="ARBA" id="ARBA00022801"/>
    </source>
</evidence>
<dbReference type="Gene3D" id="2.60.120.1020">
    <property type="entry name" value="Peptide N glycanase, PAW domain"/>
    <property type="match status" value="1"/>
</dbReference>
<dbReference type="InterPro" id="IPR038765">
    <property type="entry name" value="Papain-like_cys_pep_sf"/>
</dbReference>
<evidence type="ECO:0000256" key="11">
    <source>
        <dbReference type="ARBA" id="ARBA00032901"/>
    </source>
</evidence>
<evidence type="ECO:0000256" key="10">
    <source>
        <dbReference type="ARBA" id="ARBA00022833"/>
    </source>
</evidence>
<comment type="subcellular location">
    <subcellularLocation>
        <location evidence="3">Cytoplasm</location>
    </subcellularLocation>
</comment>
<keyword evidence="10" id="KW-0862">Zinc</keyword>
<name>A0ABD6EUP5_9BILA</name>
<feature type="compositionally biased region" description="Basic and acidic residues" evidence="13">
    <location>
        <begin position="408"/>
        <end position="417"/>
    </location>
</feature>
<evidence type="ECO:0000256" key="3">
    <source>
        <dbReference type="ARBA" id="ARBA00004496"/>
    </source>
</evidence>
<dbReference type="PANTHER" id="PTHR12143:SF19">
    <property type="entry name" value="PEPTIDE-N(4)-(N-ACETYL-BETA-GLUCOSAMINYL)ASPARAGINE AMIDASE"/>
    <property type="match status" value="1"/>
</dbReference>
<evidence type="ECO:0000256" key="12">
    <source>
        <dbReference type="PROSITE-ProRule" id="PRU00731"/>
    </source>
</evidence>
<feature type="domain" description="PAW" evidence="15">
    <location>
        <begin position="401"/>
        <end position="594"/>
    </location>
</feature>
<dbReference type="SMART" id="SM00613">
    <property type="entry name" value="PAW"/>
    <property type="match status" value="1"/>
</dbReference>
<dbReference type="CDD" id="cd02947">
    <property type="entry name" value="TRX_family"/>
    <property type="match status" value="1"/>
</dbReference>
<dbReference type="EC" id="3.5.1.52" evidence="5"/>
<dbReference type="GO" id="GO:0046872">
    <property type="term" value="F:metal ion binding"/>
    <property type="evidence" value="ECO:0007669"/>
    <property type="project" value="UniProtKB-KW"/>
</dbReference>
<comment type="similarity">
    <text evidence="4 12">Belongs to the transglutaminase-like superfamily. PNGase family.</text>
</comment>
<dbReference type="EMBL" id="JBGFUD010004877">
    <property type="protein sequence ID" value="MFH4979965.1"/>
    <property type="molecule type" value="Genomic_DNA"/>
</dbReference>
<dbReference type="InterPro" id="IPR002931">
    <property type="entry name" value="Transglutaminase-like"/>
</dbReference>
<dbReference type="PROSITE" id="PS51398">
    <property type="entry name" value="PAW"/>
    <property type="match status" value="1"/>
</dbReference>
<dbReference type="PANTHER" id="PTHR12143">
    <property type="entry name" value="PEPTIDE N-GLYCANASE PNGASE -RELATED"/>
    <property type="match status" value="1"/>
</dbReference>
<dbReference type="SUPFAM" id="SSF49785">
    <property type="entry name" value="Galactose-binding domain-like"/>
    <property type="match status" value="1"/>
</dbReference>
<dbReference type="AlphaFoldDB" id="A0ABD6EUP5"/>
<dbReference type="Gene3D" id="2.20.25.10">
    <property type="match status" value="1"/>
</dbReference>
<protein>
    <recommendedName>
        <fullName evidence="6">Peptide-N(4)-(N-acetyl-beta-glucosaminyl)asparagine amidase</fullName>
        <ecNumber evidence="5">3.5.1.52</ecNumber>
    </recommendedName>
    <alternativeName>
        <fullName evidence="11">Peptide:N-glycanase</fullName>
    </alternativeName>
</protein>
<dbReference type="InterPro" id="IPR038680">
    <property type="entry name" value="PAW_sf"/>
</dbReference>
<dbReference type="GO" id="GO:0005737">
    <property type="term" value="C:cytoplasm"/>
    <property type="evidence" value="ECO:0007669"/>
    <property type="project" value="UniProtKB-SubCell"/>
</dbReference>
<dbReference type="PROSITE" id="PS00194">
    <property type="entry name" value="THIOREDOXIN_1"/>
    <property type="match status" value="1"/>
</dbReference>
<comment type="cofactor">
    <cofactor evidence="2">
        <name>Zn(2+)</name>
        <dbReference type="ChEBI" id="CHEBI:29105"/>
    </cofactor>
</comment>
<dbReference type="InterPro" id="IPR008979">
    <property type="entry name" value="Galactose-bd-like_sf"/>
</dbReference>
<keyword evidence="17" id="KW-1185">Reference proteome</keyword>
<feature type="domain" description="Thioredoxin" evidence="14">
    <location>
        <begin position="1"/>
        <end position="107"/>
    </location>
</feature>
<dbReference type="Proteomes" id="UP001608902">
    <property type="component" value="Unassembled WGS sequence"/>
</dbReference>
<keyword evidence="8" id="KW-0479">Metal-binding</keyword>
<comment type="catalytic activity">
    <reaction evidence="1">
        <text>Hydrolysis of an N(4)-(acetyl-beta-D-glucosaminyl)asparagine residue in which the glucosamine residue may be further glycosylated, to yield a (substituted) N-acetyl-beta-D-glucosaminylamine and a peptide containing an aspartate residue.</text>
        <dbReference type="EC" id="3.5.1.52"/>
    </reaction>
</comment>
<organism evidence="16 17">
    <name type="scientific">Gnathostoma spinigerum</name>
    <dbReference type="NCBI Taxonomy" id="75299"/>
    <lineage>
        <taxon>Eukaryota</taxon>
        <taxon>Metazoa</taxon>
        <taxon>Ecdysozoa</taxon>
        <taxon>Nematoda</taxon>
        <taxon>Chromadorea</taxon>
        <taxon>Rhabditida</taxon>
        <taxon>Spirurina</taxon>
        <taxon>Gnathostomatomorpha</taxon>
        <taxon>Gnathostomatoidea</taxon>
        <taxon>Gnathostomatidae</taxon>
        <taxon>Gnathostoma</taxon>
    </lineage>
</organism>
<evidence type="ECO:0000256" key="13">
    <source>
        <dbReference type="SAM" id="MobiDB-lite"/>
    </source>
</evidence>
<feature type="region of interest" description="Disordered" evidence="13">
    <location>
        <begin position="392"/>
        <end position="417"/>
    </location>
</feature>
<evidence type="ECO:0000256" key="6">
    <source>
        <dbReference type="ARBA" id="ARBA00018546"/>
    </source>
</evidence>
<dbReference type="PROSITE" id="PS51352">
    <property type="entry name" value="THIOREDOXIN_2"/>
    <property type="match status" value="1"/>
</dbReference>
<accession>A0ABD6EUP5</accession>
<evidence type="ECO:0000313" key="17">
    <source>
        <dbReference type="Proteomes" id="UP001608902"/>
    </source>
</evidence>
<evidence type="ECO:0000313" key="16">
    <source>
        <dbReference type="EMBL" id="MFH4979965.1"/>
    </source>
</evidence>
<dbReference type="Gene3D" id="3.40.30.10">
    <property type="entry name" value="Glutaredoxin"/>
    <property type="match status" value="1"/>
</dbReference>
<gene>
    <name evidence="16" type="ORF">AB6A40_006674</name>
</gene>
<evidence type="ECO:0000256" key="7">
    <source>
        <dbReference type="ARBA" id="ARBA00022490"/>
    </source>
</evidence>
<dbReference type="SUPFAM" id="SSF52833">
    <property type="entry name" value="Thioredoxin-like"/>
    <property type="match status" value="1"/>
</dbReference>
<evidence type="ECO:0000256" key="2">
    <source>
        <dbReference type="ARBA" id="ARBA00001947"/>
    </source>
</evidence>